<dbReference type="InterPro" id="IPR022536">
    <property type="entry name" value="EspC"/>
</dbReference>
<keyword evidence="2" id="KW-1185">Reference proteome</keyword>
<sequence length="105" mass="10543">MSDNIDVVVDDMRKHASQLDEIAGDAYAAVQAGSTITTSGDAYGILCSFIGAAMVPVQTAGIAAAAGAVASIGATAGQLRVAAKVIEEADELVGSALNTFEKSLR</sequence>
<dbReference type="GO" id="GO:0009306">
    <property type="term" value="P:protein secretion"/>
    <property type="evidence" value="ECO:0007669"/>
    <property type="project" value="InterPro"/>
</dbReference>
<protein>
    <recommendedName>
        <fullName evidence="3">ESX-1 secretion-associated protein</fullName>
    </recommendedName>
</protein>
<accession>A0A7W5F9S3</accession>
<dbReference type="Proteomes" id="UP000577707">
    <property type="component" value="Unassembled WGS sequence"/>
</dbReference>
<evidence type="ECO:0000313" key="1">
    <source>
        <dbReference type="EMBL" id="MBB3090505.1"/>
    </source>
</evidence>
<dbReference type="Pfam" id="PF10824">
    <property type="entry name" value="T7SS_ESX_EspC"/>
    <property type="match status" value="1"/>
</dbReference>
<evidence type="ECO:0000313" key="2">
    <source>
        <dbReference type="Proteomes" id="UP000577707"/>
    </source>
</evidence>
<organism evidence="1 2">
    <name type="scientific">Nocardioides albus</name>
    <dbReference type="NCBI Taxonomy" id="1841"/>
    <lineage>
        <taxon>Bacteria</taxon>
        <taxon>Bacillati</taxon>
        <taxon>Actinomycetota</taxon>
        <taxon>Actinomycetes</taxon>
        <taxon>Propionibacteriales</taxon>
        <taxon>Nocardioidaceae</taxon>
        <taxon>Nocardioides</taxon>
    </lineage>
</organism>
<comment type="caution">
    <text evidence="1">The sequence shown here is derived from an EMBL/GenBank/DDBJ whole genome shotgun (WGS) entry which is preliminary data.</text>
</comment>
<proteinExistence type="predicted"/>
<name>A0A7W5F9S3_9ACTN</name>
<dbReference type="RefSeq" id="WP_183547404.1">
    <property type="nucleotide sequence ID" value="NZ_BMQT01000005.1"/>
</dbReference>
<evidence type="ECO:0008006" key="3">
    <source>
        <dbReference type="Google" id="ProtNLM"/>
    </source>
</evidence>
<reference evidence="1 2" key="1">
    <citation type="submission" date="2020-08" db="EMBL/GenBank/DDBJ databases">
        <title>Genomic Encyclopedia of Type Strains, Phase III (KMG-III): the genomes of soil and plant-associated and newly described type strains.</title>
        <authorList>
            <person name="Whitman W."/>
        </authorList>
    </citation>
    <scope>NUCLEOTIDE SEQUENCE [LARGE SCALE GENOMIC DNA]</scope>
    <source>
        <strain evidence="1 2">CECT 3302</strain>
    </source>
</reference>
<dbReference type="EMBL" id="JACHXG010000007">
    <property type="protein sequence ID" value="MBB3090505.1"/>
    <property type="molecule type" value="Genomic_DNA"/>
</dbReference>
<dbReference type="AlphaFoldDB" id="A0A7W5F9S3"/>
<gene>
    <name evidence="1" type="ORF">FHS12_003463</name>
</gene>